<reference evidence="3" key="2">
    <citation type="journal article" date="2023" name="Syst. Appl. Microbiol.">
        <title>Govania unica gen. nov., sp. nov., a rare biosphere bacterium that represents a novel family in the class Alphaproteobacteria.</title>
        <authorList>
            <person name="Vandamme P."/>
            <person name="Peeters C."/>
            <person name="Hettiarachchi A."/>
            <person name="Cnockaert M."/>
            <person name="Carlier A."/>
        </authorList>
    </citation>
    <scope>NUCLEOTIDE SEQUENCE</scope>
    <source>
        <strain evidence="3">LMG 31809</strain>
    </source>
</reference>
<proteinExistence type="predicted"/>
<dbReference type="CDD" id="cd03048">
    <property type="entry name" value="GST_N_Ure2p_like"/>
    <property type="match status" value="1"/>
</dbReference>
<dbReference type="SUPFAM" id="SSF47616">
    <property type="entry name" value="GST C-terminal domain-like"/>
    <property type="match status" value="1"/>
</dbReference>
<evidence type="ECO:0000313" key="3">
    <source>
        <dbReference type="EMBL" id="MDA5195034.1"/>
    </source>
</evidence>
<dbReference type="SUPFAM" id="SSF52833">
    <property type="entry name" value="Thioredoxin-like"/>
    <property type="match status" value="1"/>
</dbReference>
<dbReference type="Gene3D" id="3.40.30.10">
    <property type="entry name" value="Glutaredoxin"/>
    <property type="match status" value="1"/>
</dbReference>
<dbReference type="Pfam" id="PF02798">
    <property type="entry name" value="GST_N"/>
    <property type="match status" value="1"/>
</dbReference>
<dbReference type="PANTHER" id="PTHR44051">
    <property type="entry name" value="GLUTATHIONE S-TRANSFERASE-RELATED"/>
    <property type="match status" value="1"/>
</dbReference>
<protein>
    <submittedName>
        <fullName evidence="3">Glutathione S-transferase N-terminal domain-containing protein</fullName>
    </submittedName>
</protein>
<dbReference type="Gene3D" id="1.20.1050.10">
    <property type="match status" value="1"/>
</dbReference>
<feature type="domain" description="GST C-terminal" evidence="2">
    <location>
        <begin position="87"/>
        <end position="203"/>
    </location>
</feature>
<evidence type="ECO:0000313" key="4">
    <source>
        <dbReference type="Proteomes" id="UP001141619"/>
    </source>
</evidence>
<name>A0A9X3Z8L9_9PROT</name>
<keyword evidence="4" id="KW-1185">Reference proteome</keyword>
<dbReference type="SFLD" id="SFLDG01151">
    <property type="entry name" value="Main.2:_Nu-like"/>
    <property type="match status" value="1"/>
</dbReference>
<dbReference type="InterPro" id="IPR036282">
    <property type="entry name" value="Glutathione-S-Trfase_C_sf"/>
</dbReference>
<accession>A0A9X3Z8L9</accession>
<dbReference type="SFLD" id="SFLDS00019">
    <property type="entry name" value="Glutathione_Transferase_(cytos"/>
    <property type="match status" value="1"/>
</dbReference>
<dbReference type="InterPro" id="IPR036249">
    <property type="entry name" value="Thioredoxin-like_sf"/>
</dbReference>
<dbReference type="InterPro" id="IPR010987">
    <property type="entry name" value="Glutathione-S-Trfase_C-like"/>
</dbReference>
<dbReference type="Proteomes" id="UP001141619">
    <property type="component" value="Unassembled WGS sequence"/>
</dbReference>
<dbReference type="InterPro" id="IPR040079">
    <property type="entry name" value="Glutathione_S-Trfase"/>
</dbReference>
<dbReference type="PROSITE" id="PS50404">
    <property type="entry name" value="GST_NTER"/>
    <property type="match status" value="1"/>
</dbReference>
<sequence>MIDLYYWPTPNGLKIVMMLEECGLPYRVIPVDIGAGEQFTPAFLKISPNNKIPAIVDPMTDQPFSLFESGAILMYLAKKSRSLLPREADQEYKVLQWLFWQVGGLGPMAGQFGHFKQLAAEPSPYATSRYRGEYRRLLAVMDRQLETGGFLVGDYSIADIACWPWVHAAERLGENITEFAYLNRWYQTIFSRPATQRSLAGMQ</sequence>
<evidence type="ECO:0000259" key="2">
    <source>
        <dbReference type="PROSITE" id="PS50405"/>
    </source>
</evidence>
<dbReference type="PANTHER" id="PTHR44051:SF19">
    <property type="entry name" value="DISULFIDE-BOND OXIDOREDUCTASE YFCG"/>
    <property type="match status" value="1"/>
</dbReference>
<dbReference type="SFLD" id="SFLDG00358">
    <property type="entry name" value="Main_(cytGST)"/>
    <property type="match status" value="1"/>
</dbReference>
<dbReference type="EMBL" id="JANWOI010000005">
    <property type="protein sequence ID" value="MDA5195034.1"/>
    <property type="molecule type" value="Genomic_DNA"/>
</dbReference>
<dbReference type="InterPro" id="IPR004045">
    <property type="entry name" value="Glutathione_S-Trfase_N"/>
</dbReference>
<feature type="domain" description="GST N-terminal" evidence="1">
    <location>
        <begin position="1"/>
        <end position="84"/>
    </location>
</feature>
<evidence type="ECO:0000259" key="1">
    <source>
        <dbReference type="PROSITE" id="PS50404"/>
    </source>
</evidence>
<dbReference type="RefSeq" id="WP_274944745.1">
    <property type="nucleotide sequence ID" value="NZ_JANWOI010000005.1"/>
</dbReference>
<organism evidence="3 4">
    <name type="scientific">Govanella unica</name>
    <dbReference type="NCBI Taxonomy" id="2975056"/>
    <lineage>
        <taxon>Bacteria</taxon>
        <taxon>Pseudomonadati</taxon>
        <taxon>Pseudomonadota</taxon>
        <taxon>Alphaproteobacteria</taxon>
        <taxon>Emcibacterales</taxon>
        <taxon>Govanellaceae</taxon>
        <taxon>Govanella</taxon>
    </lineage>
</organism>
<comment type="caution">
    <text evidence="3">The sequence shown here is derived from an EMBL/GenBank/DDBJ whole genome shotgun (WGS) entry which is preliminary data.</text>
</comment>
<reference evidence="3" key="1">
    <citation type="submission" date="2022-08" db="EMBL/GenBank/DDBJ databases">
        <authorList>
            <person name="Vandamme P."/>
            <person name="Hettiarachchi A."/>
            <person name="Peeters C."/>
            <person name="Cnockaert M."/>
            <person name="Carlier A."/>
        </authorList>
    </citation>
    <scope>NUCLEOTIDE SEQUENCE</scope>
    <source>
        <strain evidence="3">LMG 31809</strain>
    </source>
</reference>
<dbReference type="AlphaFoldDB" id="A0A9X3Z8L9"/>
<dbReference type="Pfam" id="PF13410">
    <property type="entry name" value="GST_C_2"/>
    <property type="match status" value="1"/>
</dbReference>
<gene>
    <name evidence="3" type="ORF">NYP16_13850</name>
</gene>
<dbReference type="PROSITE" id="PS50405">
    <property type="entry name" value="GST_CTER"/>
    <property type="match status" value="1"/>
</dbReference>